<evidence type="ECO:0000259" key="19">
    <source>
        <dbReference type="PROSITE" id="PS51462"/>
    </source>
</evidence>
<keyword evidence="4" id="KW-0235">DNA replication</keyword>
<evidence type="ECO:0000256" key="1">
    <source>
        <dbReference type="ARBA" id="ARBA00001946"/>
    </source>
</evidence>
<comment type="catalytic activity">
    <reaction evidence="11">
        <text>8-oxo-GTP + H2O = 8-oxo-GMP + diphosphate + H(+)</text>
        <dbReference type="Rhea" id="RHEA:67616"/>
        <dbReference type="ChEBI" id="CHEBI:15377"/>
        <dbReference type="ChEBI" id="CHEBI:15378"/>
        <dbReference type="ChEBI" id="CHEBI:33019"/>
        <dbReference type="ChEBI" id="CHEBI:143553"/>
        <dbReference type="ChEBI" id="CHEBI:145694"/>
    </reaction>
</comment>
<feature type="binding site" evidence="17">
    <location>
        <position position="24"/>
    </location>
    <ligand>
        <name>8-oxo-dGTP</name>
        <dbReference type="ChEBI" id="CHEBI:77896"/>
    </ligand>
</feature>
<dbReference type="SUPFAM" id="SSF51391">
    <property type="entry name" value="Thiamin phosphate synthase"/>
    <property type="match status" value="1"/>
</dbReference>
<reference evidence="20 21" key="1">
    <citation type="submission" date="2018-11" db="EMBL/GenBank/DDBJ databases">
        <title>The draft genome sequence of Amphritea opalescens ANRC-JH13T.</title>
        <authorList>
            <person name="Fang Z."/>
            <person name="Zhang Y."/>
            <person name="Han X."/>
        </authorList>
    </citation>
    <scope>NUCLEOTIDE SEQUENCE [LARGE SCALE GENOMIC DNA]</scope>
    <source>
        <strain evidence="20 21">ANRC-JH13</strain>
    </source>
</reference>
<evidence type="ECO:0000256" key="12">
    <source>
        <dbReference type="ARBA" id="ARBA00038905"/>
    </source>
</evidence>
<dbReference type="PANTHER" id="PTHR47707">
    <property type="entry name" value="8-OXO-DGTP DIPHOSPHATASE"/>
    <property type="match status" value="1"/>
</dbReference>
<dbReference type="FunFam" id="3.90.79.10:FF:000014">
    <property type="entry name" value="8-oxo-dGTP diphosphatase MutT"/>
    <property type="match status" value="1"/>
</dbReference>
<feature type="binding site" evidence="17">
    <location>
        <position position="29"/>
    </location>
    <ligand>
        <name>8-oxo-dGTP</name>
        <dbReference type="ChEBI" id="CHEBI:77896"/>
    </ligand>
</feature>
<dbReference type="PANTHER" id="PTHR47707:SF1">
    <property type="entry name" value="NUDIX HYDROLASE FAMILY PROTEIN"/>
    <property type="match status" value="1"/>
</dbReference>
<dbReference type="PROSITE" id="PS00893">
    <property type="entry name" value="NUDIX_BOX"/>
    <property type="match status" value="1"/>
</dbReference>
<keyword evidence="5 18" id="KW-0479">Metal-binding</keyword>
<dbReference type="CDD" id="cd00564">
    <property type="entry name" value="TMP_TenI"/>
    <property type="match status" value="1"/>
</dbReference>
<evidence type="ECO:0000256" key="11">
    <source>
        <dbReference type="ARBA" id="ARBA00036904"/>
    </source>
</evidence>
<evidence type="ECO:0000256" key="4">
    <source>
        <dbReference type="ARBA" id="ARBA00022705"/>
    </source>
</evidence>
<dbReference type="Pfam" id="PF02581">
    <property type="entry name" value="TMP-TENI"/>
    <property type="match status" value="1"/>
</dbReference>
<accession>A0A430KNX9</accession>
<evidence type="ECO:0000256" key="15">
    <source>
        <dbReference type="ARBA" id="ARBA00041979"/>
    </source>
</evidence>
<dbReference type="GO" id="GO:0008413">
    <property type="term" value="F:8-oxo-7,8-dihydroguanosine triphosphate pyrophosphatase activity"/>
    <property type="evidence" value="ECO:0007669"/>
    <property type="project" value="InterPro"/>
</dbReference>
<dbReference type="InterPro" id="IPR029119">
    <property type="entry name" value="MutY_C"/>
</dbReference>
<comment type="similarity">
    <text evidence="2">Belongs to the Nudix hydrolase family.</text>
</comment>
<comment type="caution">
    <text evidence="20">The sequence shown here is derived from an EMBL/GenBank/DDBJ whole genome shotgun (WGS) entry which is preliminary data.</text>
</comment>
<keyword evidence="9" id="KW-0234">DNA repair</keyword>
<dbReference type="NCBIfam" id="NF006530">
    <property type="entry name" value="PRK08999.1"/>
    <property type="match status" value="1"/>
</dbReference>
<dbReference type="Gene3D" id="3.20.20.70">
    <property type="entry name" value="Aldolase class I"/>
    <property type="match status" value="1"/>
</dbReference>
<dbReference type="SUPFAM" id="SSF55811">
    <property type="entry name" value="Nudix"/>
    <property type="match status" value="1"/>
</dbReference>
<evidence type="ECO:0000256" key="16">
    <source>
        <dbReference type="ARBA" id="ARBA00042798"/>
    </source>
</evidence>
<dbReference type="EC" id="3.6.1.55" evidence="12"/>
<evidence type="ECO:0000313" key="21">
    <source>
        <dbReference type="Proteomes" id="UP000283087"/>
    </source>
</evidence>
<dbReference type="GO" id="GO:0044715">
    <property type="term" value="F:8-oxo-dGDP phosphatase activity"/>
    <property type="evidence" value="ECO:0007669"/>
    <property type="project" value="TreeGrafter"/>
</dbReference>
<keyword evidence="8 18" id="KW-0460">Magnesium</keyword>
<evidence type="ECO:0000256" key="8">
    <source>
        <dbReference type="ARBA" id="ARBA00022842"/>
    </source>
</evidence>
<feature type="domain" description="Nudix hydrolase" evidence="19">
    <location>
        <begin position="3"/>
        <end position="133"/>
    </location>
</feature>
<feature type="binding site" evidence="17">
    <location>
        <position position="122"/>
    </location>
    <ligand>
        <name>8-oxo-dGTP</name>
        <dbReference type="ChEBI" id="CHEBI:77896"/>
    </ligand>
</feature>
<evidence type="ECO:0000256" key="5">
    <source>
        <dbReference type="ARBA" id="ARBA00022723"/>
    </source>
</evidence>
<dbReference type="EMBL" id="RQXW01000012">
    <property type="protein sequence ID" value="RTE65180.1"/>
    <property type="molecule type" value="Genomic_DNA"/>
</dbReference>
<dbReference type="GO" id="GO:0006281">
    <property type="term" value="P:DNA repair"/>
    <property type="evidence" value="ECO:0007669"/>
    <property type="project" value="UniProtKB-KW"/>
</dbReference>
<dbReference type="PROSITE" id="PS51462">
    <property type="entry name" value="NUDIX"/>
    <property type="match status" value="1"/>
</dbReference>
<evidence type="ECO:0000256" key="6">
    <source>
        <dbReference type="ARBA" id="ARBA00022763"/>
    </source>
</evidence>
<dbReference type="Pfam" id="PF14815">
    <property type="entry name" value="NUDIX_4"/>
    <property type="match status" value="1"/>
</dbReference>
<dbReference type="Proteomes" id="UP000283087">
    <property type="component" value="Unassembled WGS sequence"/>
</dbReference>
<evidence type="ECO:0000256" key="14">
    <source>
        <dbReference type="ARBA" id="ARBA00041592"/>
    </source>
</evidence>
<comment type="catalytic activity">
    <reaction evidence="10">
        <text>8-oxo-dGTP + H2O = 8-oxo-dGMP + diphosphate + H(+)</text>
        <dbReference type="Rhea" id="RHEA:31575"/>
        <dbReference type="ChEBI" id="CHEBI:15377"/>
        <dbReference type="ChEBI" id="CHEBI:15378"/>
        <dbReference type="ChEBI" id="CHEBI:33019"/>
        <dbReference type="ChEBI" id="CHEBI:63224"/>
        <dbReference type="ChEBI" id="CHEBI:77896"/>
        <dbReference type="EC" id="3.6.1.55"/>
    </reaction>
</comment>
<dbReference type="CDD" id="cd03425">
    <property type="entry name" value="NUDIX_MutT_NudA_like"/>
    <property type="match status" value="1"/>
</dbReference>
<keyword evidence="6" id="KW-0227">DNA damage</keyword>
<name>A0A430KNX9_9GAMM</name>
<dbReference type="InterPro" id="IPR020084">
    <property type="entry name" value="NUDIX_hydrolase_CS"/>
</dbReference>
<dbReference type="GO" id="GO:0006260">
    <property type="term" value="P:DNA replication"/>
    <property type="evidence" value="ECO:0007669"/>
    <property type="project" value="UniProtKB-KW"/>
</dbReference>
<dbReference type="GO" id="GO:0035539">
    <property type="term" value="F:8-oxo-7,8-dihydrodeoxyguanosine triphosphate pyrophosphatase activity"/>
    <property type="evidence" value="ECO:0007669"/>
    <property type="project" value="UniProtKB-EC"/>
</dbReference>
<evidence type="ECO:0000313" key="20">
    <source>
        <dbReference type="EMBL" id="RTE65180.1"/>
    </source>
</evidence>
<dbReference type="InterPro" id="IPR020476">
    <property type="entry name" value="Nudix_hydrolase"/>
</dbReference>
<dbReference type="InterPro" id="IPR003561">
    <property type="entry name" value="Mutator_MutT"/>
</dbReference>
<dbReference type="InterPro" id="IPR047127">
    <property type="entry name" value="MutT-like"/>
</dbReference>
<evidence type="ECO:0000256" key="18">
    <source>
        <dbReference type="PIRSR" id="PIRSR603561-2"/>
    </source>
</evidence>
<dbReference type="GO" id="GO:0044716">
    <property type="term" value="F:8-oxo-GDP phosphatase activity"/>
    <property type="evidence" value="ECO:0007669"/>
    <property type="project" value="TreeGrafter"/>
</dbReference>
<keyword evidence="3" id="KW-0515">Mutator protein</keyword>
<keyword evidence="7 20" id="KW-0378">Hydrolase</keyword>
<dbReference type="InterPro" id="IPR036206">
    <property type="entry name" value="ThiamineP_synth_sf"/>
</dbReference>
<evidence type="ECO:0000256" key="17">
    <source>
        <dbReference type="PIRSR" id="PIRSR603561-1"/>
    </source>
</evidence>
<dbReference type="GO" id="GO:0009228">
    <property type="term" value="P:thiamine biosynthetic process"/>
    <property type="evidence" value="ECO:0007669"/>
    <property type="project" value="UniProtKB-KW"/>
</dbReference>
<evidence type="ECO:0000256" key="13">
    <source>
        <dbReference type="ARBA" id="ARBA00040794"/>
    </source>
</evidence>
<dbReference type="NCBIfam" id="TIGR00586">
    <property type="entry name" value="mutt"/>
    <property type="match status" value="1"/>
</dbReference>
<sequence length="309" mass="33756">MSKVIHVAAAAIFNESGELLLALRHQKQHQGGLWEFPGGKVEAGETVRDALARELQEELGIEIDPLATTPLIQVPYHYPDKSVLLDVYRVNRFSGEAYGREGQPLKWIQLSELTDYHFPAANQPIVNALLLPATIAITPALAPQEYSDFIDTALLKGAGAVMLRAKHLSDAEQLSLYTALSAAYEGLLLIWNTSIEAANTVASVHLSSDRLMQLDNRADFKGRWLSASCHSSEQIKQAERLGLDYITLSPVQQTASHPDASPLGWDEFRRLVSETRLPVYALGGVSVDDLEKTIEAGGQGIAAISGFRC</sequence>
<dbReference type="InterPro" id="IPR013785">
    <property type="entry name" value="Aldolase_TIM"/>
</dbReference>
<dbReference type="InterPro" id="IPR000086">
    <property type="entry name" value="NUDIX_hydrolase_dom"/>
</dbReference>
<evidence type="ECO:0000256" key="9">
    <source>
        <dbReference type="ARBA" id="ARBA00023204"/>
    </source>
</evidence>
<feature type="binding site" evidence="17">
    <location>
        <begin position="35"/>
        <end position="38"/>
    </location>
    <ligand>
        <name>8-oxo-dGTP</name>
        <dbReference type="ChEBI" id="CHEBI:77896"/>
    </ligand>
</feature>
<dbReference type="OrthoDB" id="9810648at2"/>
<proteinExistence type="inferred from homology"/>
<protein>
    <recommendedName>
        <fullName evidence="13">8-oxo-dGTP diphosphatase</fullName>
        <ecNumber evidence="12">3.6.1.55</ecNumber>
    </recommendedName>
    <alternativeName>
        <fullName evidence="16">7,8-dihydro-8-oxoguanine-triphosphatase</fullName>
    </alternativeName>
    <alternativeName>
        <fullName evidence="15">Mutator protein MutT</fullName>
    </alternativeName>
    <alternativeName>
        <fullName evidence="14">dGTP pyrophosphohydrolase</fullName>
    </alternativeName>
</protein>
<dbReference type="InterPro" id="IPR015797">
    <property type="entry name" value="NUDIX_hydrolase-like_dom_sf"/>
</dbReference>
<gene>
    <name evidence="20" type="ORF">EH243_13105</name>
</gene>
<dbReference type="Gene3D" id="3.90.79.10">
    <property type="entry name" value="Nucleoside Triphosphate Pyrophosphohydrolase"/>
    <property type="match status" value="1"/>
</dbReference>
<dbReference type="AlphaFoldDB" id="A0A430KNX9"/>
<evidence type="ECO:0000256" key="2">
    <source>
        <dbReference type="ARBA" id="ARBA00005582"/>
    </source>
</evidence>
<dbReference type="GO" id="GO:0046872">
    <property type="term" value="F:metal ion binding"/>
    <property type="evidence" value="ECO:0007669"/>
    <property type="project" value="UniProtKB-KW"/>
</dbReference>
<feature type="binding site" evidence="18">
    <location>
        <position position="58"/>
    </location>
    <ligand>
        <name>Mg(2+)</name>
        <dbReference type="ChEBI" id="CHEBI:18420"/>
    </ligand>
</feature>
<comment type="cofactor">
    <cofactor evidence="1 18">
        <name>Mg(2+)</name>
        <dbReference type="ChEBI" id="CHEBI:18420"/>
    </cofactor>
</comment>
<evidence type="ECO:0000256" key="10">
    <source>
        <dbReference type="ARBA" id="ARBA00035861"/>
    </source>
</evidence>
<keyword evidence="21" id="KW-1185">Reference proteome</keyword>
<dbReference type="PRINTS" id="PR00502">
    <property type="entry name" value="NUDIXFAMILY"/>
</dbReference>
<organism evidence="20 21">
    <name type="scientific">Amphritea opalescens</name>
    <dbReference type="NCBI Taxonomy" id="2490544"/>
    <lineage>
        <taxon>Bacteria</taxon>
        <taxon>Pseudomonadati</taxon>
        <taxon>Pseudomonadota</taxon>
        <taxon>Gammaproteobacteria</taxon>
        <taxon>Oceanospirillales</taxon>
        <taxon>Oceanospirillaceae</taxon>
        <taxon>Amphritea</taxon>
    </lineage>
</organism>
<feature type="binding site" evidence="18">
    <location>
        <position position="38"/>
    </location>
    <ligand>
        <name>Mg(2+)</name>
        <dbReference type="ChEBI" id="CHEBI:18420"/>
    </ligand>
</feature>
<evidence type="ECO:0000256" key="7">
    <source>
        <dbReference type="ARBA" id="ARBA00022801"/>
    </source>
</evidence>
<dbReference type="InterPro" id="IPR022998">
    <property type="entry name" value="ThiamineP_synth_TenI"/>
</dbReference>
<evidence type="ECO:0000256" key="3">
    <source>
        <dbReference type="ARBA" id="ARBA00022457"/>
    </source>
</evidence>